<dbReference type="Gene3D" id="1.10.260.40">
    <property type="entry name" value="lambda repressor-like DNA-binding domains"/>
    <property type="match status" value="1"/>
</dbReference>
<proteinExistence type="predicted"/>
<dbReference type="AlphaFoldDB" id="Q8GF52"/>
<dbReference type="InterPro" id="IPR010982">
    <property type="entry name" value="Lambda_DNA-bd_dom_sf"/>
</dbReference>
<dbReference type="SUPFAM" id="SSF47413">
    <property type="entry name" value="lambda repressor-like DNA-binding domains"/>
    <property type="match status" value="1"/>
</dbReference>
<reference evidence="1" key="1">
    <citation type="submission" date="2001-10" db="EMBL/GenBank/DDBJ databases">
        <authorList>
            <person name="Seo J."/>
            <person name="Park H."/>
            <person name="Kim H."/>
            <person name="Wang K."/>
            <person name="Yoon K."/>
            <person name="Rhee H."/>
            <person name="Kang J."/>
            <person name="Jung C."/>
            <person name="Kim M."/>
            <person name="Park C."/>
            <person name="An Y."/>
            <person name="Choi E."/>
        </authorList>
    </citation>
    <scope>NUCLEOTIDE SEQUENCE [LARGE SCALE GENOMIC DNA]</scope>
    <source>
        <strain evidence="1">ZM4</strain>
        <plasmid evidence="1">1</plasmid>
    </source>
</reference>
<evidence type="ECO:0000313" key="2">
    <source>
        <dbReference type="Proteomes" id="UP000001173"/>
    </source>
</evidence>
<dbReference type="EMBL" id="AY057845">
    <property type="protein sequence ID" value="AAL36116.1"/>
    <property type="molecule type" value="Genomic_DNA"/>
</dbReference>
<geneLocation type="plasmid" evidence="2">
    <name>pZmo1</name>
</geneLocation>
<accession>Q8GF52</accession>
<name>Q8GF52_ZYMMO</name>
<organism evidence="1 2">
    <name type="scientific">Zymomonas mobilis subsp. mobilis (strain ATCC 31821 / ZM4 / CP4)</name>
    <dbReference type="NCBI Taxonomy" id="264203"/>
    <lineage>
        <taxon>Bacteria</taxon>
        <taxon>Pseudomonadati</taxon>
        <taxon>Pseudomonadota</taxon>
        <taxon>Alphaproteobacteria</taxon>
        <taxon>Sphingomonadales</taxon>
        <taxon>Zymomonadaceae</taxon>
        <taxon>Zymomonas</taxon>
    </lineage>
</organism>
<keyword evidence="1" id="KW-0614">Plasmid</keyword>
<evidence type="ECO:0008006" key="3">
    <source>
        <dbReference type="Google" id="ProtNLM"/>
    </source>
</evidence>
<protein>
    <recommendedName>
        <fullName evidence="3">HTH cro/C1-type domain-containing protein</fullName>
    </recommendedName>
</protein>
<keyword evidence="2" id="KW-1185">Reference proteome</keyword>
<dbReference type="GO" id="GO:0003677">
    <property type="term" value="F:DNA binding"/>
    <property type="evidence" value="ECO:0007669"/>
    <property type="project" value="InterPro"/>
</dbReference>
<evidence type="ECO:0000313" key="1">
    <source>
        <dbReference type="EMBL" id="AAL36116.1"/>
    </source>
</evidence>
<sequence length="76" mass="8718">MERGQRARLSQKEFASRFKISVGTLRDWEQTRSTTPDFAIAYVKVISSSPGSQGCRSLKFNIRKQGHLTGDYRHRS</sequence>
<dbReference type="RefSeq" id="WP_011078099.1">
    <property type="nucleotide sequence ID" value="NC_004457.1"/>
</dbReference>
<dbReference type="Proteomes" id="UP000001173">
    <property type="component" value="Plasmid pZmo1"/>
</dbReference>